<dbReference type="InterPro" id="IPR014720">
    <property type="entry name" value="dsRBD_dom"/>
</dbReference>
<keyword evidence="6" id="KW-0694">RNA-binding</keyword>
<dbReference type="HOGENOM" id="CLU_538494_0_0_9"/>
<keyword evidence="5" id="KW-0460">Magnesium</keyword>
<dbReference type="RefSeq" id="WP_013483357.1">
    <property type="nucleotide sequence ID" value="NC_014824.1"/>
</dbReference>
<keyword evidence="4" id="KW-0378">Hydrolase</keyword>
<dbReference type="InterPro" id="IPR036389">
    <property type="entry name" value="RNase_III_sf"/>
</dbReference>
<comment type="similarity">
    <text evidence="1">Belongs to the ribonuclease III family.</text>
</comment>
<dbReference type="CDD" id="cd00593">
    <property type="entry name" value="RIBOc"/>
    <property type="match status" value="1"/>
</dbReference>
<evidence type="ECO:0000256" key="1">
    <source>
        <dbReference type="ARBA" id="ARBA00010183"/>
    </source>
</evidence>
<evidence type="ECO:0000313" key="10">
    <source>
        <dbReference type="EMBL" id="ADU23807.1"/>
    </source>
</evidence>
<dbReference type="Pfam" id="PF14622">
    <property type="entry name" value="Ribonucleas_3_3"/>
    <property type="match status" value="1"/>
</dbReference>
<geneLocation type="plasmid" evidence="10 11">
    <name>pRUMAL01</name>
</geneLocation>
<proteinExistence type="inferred from homology"/>
<dbReference type="GO" id="GO:0004525">
    <property type="term" value="F:ribonuclease III activity"/>
    <property type="evidence" value="ECO:0007669"/>
    <property type="project" value="InterPro"/>
</dbReference>
<dbReference type="KEGG" id="ral:Rumal_3345"/>
<sequence>MHEKKWPENCVWPRPRWDLADKLSHSNIPIRNSKDVQKYFNEDYPKIKEYMDEQVRIGRLNPDYTLNKNYYNIYIQNHTCKTPEELKELKLLQLEQDEECEYEWRPEIGDGFWDGKFLIENYESAPADFANLHKISVNDAGNDPVSYLSSITGYKFQNENLLRQAFTRKAFKEEYHLTRCSEQFEFLGNAVLNAMVTKEIVKQSILNLPEYVDGVAWLNSERDKGYMTKLRTQYVNKEFLAERATTLGFDRFILYGKGEKKSQNSRGDIIEAIIGAVAFDCNWDWSTLEKVVFNLINFCIPHLGHECYFDEMNKWHQKHFGKIPEYKVFQKNKPDDTECFECVIRFSLPENDKGIETIQEKVGKEGSTRSLAKENAAKKAVDFLKEIGLWLVLENINIEPRVEDAINQLQELYQKKYIDKPEYEFVRIAKVWACECKYNGIQNFAYSKNKTDAKKKAAFYSLTEFIMKSGLEYDKWFSMMLDLIEEERPLRECILEYDRKKSKTED</sequence>
<dbReference type="GO" id="GO:0046872">
    <property type="term" value="F:metal ion binding"/>
    <property type="evidence" value="ECO:0007669"/>
    <property type="project" value="UniProtKB-KW"/>
</dbReference>
<dbReference type="InterPro" id="IPR000999">
    <property type="entry name" value="RNase_III_dom"/>
</dbReference>
<feature type="domain" description="RNase III" evidence="9">
    <location>
        <begin position="145"/>
        <end position="282"/>
    </location>
</feature>
<gene>
    <name evidence="10" type="ordered locus">Rumal_3345</name>
</gene>
<accession>E6UJG1</accession>
<dbReference type="OrthoDB" id="9805026at2"/>
<reference evidence="11" key="1">
    <citation type="journal article" date="2011" name="J. Bacteriol.">
        <title>Complete genome of the cellulolytic ruminal bacterium Ruminococcus albus 7.</title>
        <authorList>
            <person name="Suen G."/>
            <person name="Stevenson D.M."/>
            <person name="Bruce D.C."/>
            <person name="Chertkov O."/>
            <person name="Copeland A."/>
            <person name="Cheng J.F."/>
            <person name="Detter C."/>
            <person name="Detter J.C."/>
            <person name="Goodwin L.A."/>
            <person name="Han C.S."/>
            <person name="Hauser L.J."/>
            <person name="Ivanova N.N."/>
            <person name="Kyrpides N.C."/>
            <person name="Land M.L."/>
            <person name="Lapidus A."/>
            <person name="Lucas S."/>
            <person name="Ovchinnikova G."/>
            <person name="Pitluck S."/>
            <person name="Tapia R."/>
            <person name="Woyke T."/>
            <person name="Boyum J."/>
            <person name="Mead D."/>
            <person name="Weimer P.J."/>
        </authorList>
    </citation>
    <scope>NUCLEOTIDE SEQUENCE [LARGE SCALE GENOMIC DNA]</scope>
    <source>
        <strain evidence="11">ATCC 27210 / DSM 20455 / JCM 14654 / NCDO 2250 / 7</strain>
        <plasmid evidence="11">pRUMAL01</plasmid>
    </source>
</reference>
<dbReference type="SUPFAM" id="SSF69065">
    <property type="entry name" value="RNase III domain-like"/>
    <property type="match status" value="1"/>
</dbReference>
<dbReference type="eggNOG" id="COG0571">
    <property type="taxonomic scope" value="Bacteria"/>
</dbReference>
<dbReference type="Proteomes" id="UP000006919">
    <property type="component" value="Plasmid pRUMAL01"/>
</dbReference>
<evidence type="ECO:0000256" key="6">
    <source>
        <dbReference type="ARBA" id="ARBA00022884"/>
    </source>
</evidence>
<evidence type="ECO:0000256" key="5">
    <source>
        <dbReference type="ARBA" id="ARBA00022842"/>
    </source>
</evidence>
<protein>
    <recommendedName>
        <fullName evidence="2">Ribonuclease 3</fullName>
    </recommendedName>
    <alternativeName>
        <fullName evidence="7">Ribonuclease III</fullName>
    </alternativeName>
</protein>
<evidence type="ECO:0000256" key="3">
    <source>
        <dbReference type="ARBA" id="ARBA00022723"/>
    </source>
</evidence>
<comment type="function">
    <text evidence="8">Digests double-stranded RNA. Involved in the processing of primary rRNA transcript to yield the immediate precursors to the large and small rRNAs (23S and 16S). Processes some mRNAs, and tRNAs when they are encoded in the rRNA operon. Processes pre-crRNA and tracrRNA of type II CRISPR loci if present in the organism.</text>
</comment>
<dbReference type="SMART" id="SM00358">
    <property type="entry name" value="DSRM"/>
    <property type="match status" value="2"/>
</dbReference>
<dbReference type="PANTHER" id="PTHR14950">
    <property type="entry name" value="DICER-RELATED"/>
    <property type="match status" value="1"/>
</dbReference>
<dbReference type="PANTHER" id="PTHR14950:SF37">
    <property type="entry name" value="ENDORIBONUCLEASE DICER"/>
    <property type="match status" value="1"/>
</dbReference>
<organism evidence="10 11">
    <name type="scientific">Ruminococcus albus (strain ATCC 27210 / DSM 20455 / JCM 14654 / NCDO 2250 / 7)</name>
    <dbReference type="NCBI Taxonomy" id="697329"/>
    <lineage>
        <taxon>Bacteria</taxon>
        <taxon>Bacillati</taxon>
        <taxon>Bacillota</taxon>
        <taxon>Clostridia</taxon>
        <taxon>Eubacteriales</taxon>
        <taxon>Oscillospiraceae</taxon>
        <taxon>Ruminococcus</taxon>
    </lineage>
</organism>
<keyword evidence="10" id="KW-0614">Plasmid</keyword>
<dbReference type="Gene3D" id="1.10.1520.10">
    <property type="entry name" value="Ribonuclease III domain"/>
    <property type="match status" value="1"/>
</dbReference>
<evidence type="ECO:0000256" key="8">
    <source>
        <dbReference type="ARBA" id="ARBA00049596"/>
    </source>
</evidence>
<name>E6UJG1_RUMA7</name>
<dbReference type="CDD" id="cd00048">
    <property type="entry name" value="DSRM_SF"/>
    <property type="match status" value="1"/>
</dbReference>
<dbReference type="EMBL" id="CP002404">
    <property type="protein sequence ID" value="ADU23807.1"/>
    <property type="molecule type" value="Genomic_DNA"/>
</dbReference>
<dbReference type="GO" id="GO:0006396">
    <property type="term" value="P:RNA processing"/>
    <property type="evidence" value="ECO:0007669"/>
    <property type="project" value="InterPro"/>
</dbReference>
<dbReference type="SUPFAM" id="SSF54768">
    <property type="entry name" value="dsRNA-binding domain-like"/>
    <property type="match status" value="2"/>
</dbReference>
<evidence type="ECO:0000313" key="11">
    <source>
        <dbReference type="Proteomes" id="UP000006919"/>
    </source>
</evidence>
<evidence type="ECO:0000259" key="9">
    <source>
        <dbReference type="PROSITE" id="PS50142"/>
    </source>
</evidence>
<dbReference type="GO" id="GO:0003723">
    <property type="term" value="F:RNA binding"/>
    <property type="evidence" value="ECO:0007669"/>
    <property type="project" value="UniProtKB-KW"/>
</dbReference>
<evidence type="ECO:0000256" key="4">
    <source>
        <dbReference type="ARBA" id="ARBA00022801"/>
    </source>
</evidence>
<dbReference type="PROSITE" id="PS50142">
    <property type="entry name" value="RNASE_3_2"/>
    <property type="match status" value="1"/>
</dbReference>
<evidence type="ECO:0000256" key="2">
    <source>
        <dbReference type="ARBA" id="ARBA00017706"/>
    </source>
</evidence>
<dbReference type="SMART" id="SM00535">
    <property type="entry name" value="RIBOc"/>
    <property type="match status" value="1"/>
</dbReference>
<dbReference type="Gene3D" id="3.30.160.20">
    <property type="match status" value="2"/>
</dbReference>
<keyword evidence="3" id="KW-0479">Metal-binding</keyword>
<evidence type="ECO:0000256" key="7">
    <source>
        <dbReference type="ARBA" id="ARBA00032486"/>
    </source>
</evidence>
<dbReference type="AlphaFoldDB" id="E6UJG1"/>